<dbReference type="CDD" id="cd04647">
    <property type="entry name" value="LbH_MAT_like"/>
    <property type="match status" value="1"/>
</dbReference>
<dbReference type="STRING" id="1137993.SAMN05660209_04637"/>
<evidence type="ECO:0000313" key="4">
    <source>
        <dbReference type="Proteomes" id="UP000198921"/>
    </source>
</evidence>
<dbReference type="InterPro" id="IPR001451">
    <property type="entry name" value="Hexapep"/>
</dbReference>
<dbReference type="PROSITE" id="PS00101">
    <property type="entry name" value="HEXAPEP_TRANSFERASES"/>
    <property type="match status" value="1"/>
</dbReference>
<reference evidence="4" key="1">
    <citation type="submission" date="2016-10" db="EMBL/GenBank/DDBJ databases">
        <authorList>
            <person name="Varghese N."/>
            <person name="Submissions S."/>
        </authorList>
    </citation>
    <scope>NUCLEOTIDE SEQUENCE [LARGE SCALE GENOMIC DNA]</scope>
    <source>
        <strain evidence="4">DSM 45422</strain>
    </source>
</reference>
<dbReference type="InterPro" id="IPR011004">
    <property type="entry name" value="Trimer_LpxA-like_sf"/>
</dbReference>
<dbReference type="SUPFAM" id="SSF51161">
    <property type="entry name" value="Trimeric LpxA-like enzymes"/>
    <property type="match status" value="1"/>
</dbReference>
<accession>A0A1H3Q7A3</accession>
<dbReference type="GO" id="GO:0016740">
    <property type="term" value="F:transferase activity"/>
    <property type="evidence" value="ECO:0007669"/>
    <property type="project" value="UniProtKB-KW"/>
</dbReference>
<dbReference type="InterPro" id="IPR051159">
    <property type="entry name" value="Hexapeptide_acetyltransf"/>
</dbReference>
<gene>
    <name evidence="3" type="ORF">SAMN05660209_04637</name>
</gene>
<dbReference type="Gene3D" id="2.160.10.10">
    <property type="entry name" value="Hexapeptide repeat proteins"/>
    <property type="match status" value="1"/>
</dbReference>
<proteinExistence type="predicted"/>
<dbReference type="Pfam" id="PF00132">
    <property type="entry name" value="Hexapep"/>
    <property type="match status" value="1"/>
</dbReference>
<dbReference type="Proteomes" id="UP000198921">
    <property type="component" value="Unassembled WGS sequence"/>
</dbReference>
<organism evidence="3 4">
    <name type="scientific">Geodermatophilus africanus</name>
    <dbReference type="NCBI Taxonomy" id="1137993"/>
    <lineage>
        <taxon>Bacteria</taxon>
        <taxon>Bacillati</taxon>
        <taxon>Actinomycetota</taxon>
        <taxon>Actinomycetes</taxon>
        <taxon>Geodermatophilales</taxon>
        <taxon>Geodermatophilaceae</taxon>
        <taxon>Geodermatophilus</taxon>
    </lineage>
</organism>
<name>A0A1H3Q7A3_9ACTN</name>
<dbReference type="AlphaFoldDB" id="A0A1H3Q7A3"/>
<protein>
    <submittedName>
        <fullName evidence="3">Transferase hexapeptide (Six repeat-containing protein)</fullName>
    </submittedName>
</protein>
<keyword evidence="4" id="KW-1185">Reference proteome</keyword>
<evidence type="ECO:0000256" key="2">
    <source>
        <dbReference type="ARBA" id="ARBA00022737"/>
    </source>
</evidence>
<dbReference type="PANTHER" id="PTHR23416">
    <property type="entry name" value="SIALIC ACID SYNTHASE-RELATED"/>
    <property type="match status" value="1"/>
</dbReference>
<evidence type="ECO:0000256" key="1">
    <source>
        <dbReference type="ARBA" id="ARBA00022679"/>
    </source>
</evidence>
<sequence>MVIHIGDRVSVSGLATVSAVESVVIEDSVLIARGVYISDHSHGVNADQPIRDQGITGVAPVRVERGAWLGQNAVVLPGVVVGHGAVIGANSVVSRDVPPRSVAVGAPARIVRSLD</sequence>
<keyword evidence="1 3" id="KW-0808">Transferase</keyword>
<dbReference type="InterPro" id="IPR018357">
    <property type="entry name" value="Hexapep_transf_CS"/>
</dbReference>
<evidence type="ECO:0000313" key="3">
    <source>
        <dbReference type="EMBL" id="SDZ09140.1"/>
    </source>
</evidence>
<dbReference type="EMBL" id="FNOT01000020">
    <property type="protein sequence ID" value="SDZ09140.1"/>
    <property type="molecule type" value="Genomic_DNA"/>
</dbReference>
<keyword evidence="2" id="KW-0677">Repeat</keyword>